<feature type="domain" description="Thioredoxin" evidence="1">
    <location>
        <begin position="9"/>
        <end position="147"/>
    </location>
</feature>
<dbReference type="AlphaFoldDB" id="A0A6J7NP90"/>
<name>A0A6J7NP90_9ZZZZ</name>
<dbReference type="InterPro" id="IPR013766">
    <property type="entry name" value="Thioredoxin_domain"/>
</dbReference>
<organism evidence="2">
    <name type="scientific">freshwater metagenome</name>
    <dbReference type="NCBI Taxonomy" id="449393"/>
    <lineage>
        <taxon>unclassified sequences</taxon>
        <taxon>metagenomes</taxon>
        <taxon>ecological metagenomes</taxon>
    </lineage>
</organism>
<evidence type="ECO:0000313" key="2">
    <source>
        <dbReference type="EMBL" id="CAB4994926.1"/>
    </source>
</evidence>
<sequence>MTSGLWILLVVVGCATAFGVWRRLTDGRIRGVSTPGPETPQDGGRDILSADDLGVALGGRATLVQFSTAFCQPCRAARRTLSEVADMIPGVTHAEIDAEAHLDLVRRLDIMRTPTILVLDGAGRIIRRAVGAPRKADLIAALGEVIG</sequence>
<reference evidence="2" key="1">
    <citation type="submission" date="2020-05" db="EMBL/GenBank/DDBJ databases">
        <authorList>
            <person name="Chiriac C."/>
            <person name="Salcher M."/>
            <person name="Ghai R."/>
            <person name="Kavagutti S V."/>
        </authorList>
    </citation>
    <scope>NUCLEOTIDE SEQUENCE</scope>
</reference>
<dbReference type="SUPFAM" id="SSF52833">
    <property type="entry name" value="Thioredoxin-like"/>
    <property type="match status" value="1"/>
</dbReference>
<proteinExistence type="predicted"/>
<gene>
    <name evidence="2" type="ORF">UFOPK3992_00291</name>
</gene>
<protein>
    <submittedName>
        <fullName evidence="2">Unannotated protein</fullName>
    </submittedName>
</protein>
<dbReference type="Gene3D" id="3.40.30.10">
    <property type="entry name" value="Glutaredoxin"/>
    <property type="match status" value="1"/>
</dbReference>
<dbReference type="Pfam" id="PF00085">
    <property type="entry name" value="Thioredoxin"/>
    <property type="match status" value="1"/>
</dbReference>
<evidence type="ECO:0000259" key="1">
    <source>
        <dbReference type="PROSITE" id="PS51352"/>
    </source>
</evidence>
<dbReference type="PROSITE" id="PS51352">
    <property type="entry name" value="THIOREDOXIN_2"/>
    <property type="match status" value="1"/>
</dbReference>
<dbReference type="EMBL" id="CAFBOZ010000026">
    <property type="protein sequence ID" value="CAB4994926.1"/>
    <property type="molecule type" value="Genomic_DNA"/>
</dbReference>
<accession>A0A6J7NP90</accession>
<dbReference type="CDD" id="cd02947">
    <property type="entry name" value="TRX_family"/>
    <property type="match status" value="1"/>
</dbReference>
<dbReference type="InterPro" id="IPR036249">
    <property type="entry name" value="Thioredoxin-like_sf"/>
</dbReference>